<dbReference type="Gene3D" id="3.50.50.60">
    <property type="entry name" value="FAD/NAD(P)-binding domain"/>
    <property type="match status" value="1"/>
</dbReference>
<dbReference type="PIRSF" id="PIRSF000137">
    <property type="entry name" value="Alcohol_oxidase"/>
    <property type="match status" value="1"/>
</dbReference>
<dbReference type="InterPro" id="IPR007867">
    <property type="entry name" value="GMC_OxRtase_C"/>
</dbReference>
<name>N1PPQ8_DOTSN</name>
<comment type="similarity">
    <text evidence="1">Belongs to the GMC oxidoreductase family.</text>
</comment>
<dbReference type="InterPro" id="IPR012132">
    <property type="entry name" value="GMC_OxRdtase"/>
</dbReference>
<keyword evidence="8" id="KW-1185">Reference proteome</keyword>
<evidence type="ECO:0000313" key="7">
    <source>
        <dbReference type="EMBL" id="EME44923.1"/>
    </source>
</evidence>
<dbReference type="GO" id="GO:0044550">
    <property type="term" value="P:secondary metabolite biosynthetic process"/>
    <property type="evidence" value="ECO:0007669"/>
    <property type="project" value="TreeGrafter"/>
</dbReference>
<evidence type="ECO:0000256" key="4">
    <source>
        <dbReference type="PIRSR" id="PIRSR000137-2"/>
    </source>
</evidence>
<dbReference type="STRING" id="675120.N1PPQ8"/>
<reference evidence="8" key="1">
    <citation type="journal article" date="2012" name="PLoS Genet.">
        <title>The genomes of the fungal plant pathogens Cladosporium fulvum and Dothistroma septosporum reveal adaptation to different hosts and lifestyles but also signatures of common ancestry.</title>
        <authorList>
            <person name="de Wit P.J.G.M."/>
            <person name="van der Burgt A."/>
            <person name="Oekmen B."/>
            <person name="Stergiopoulos I."/>
            <person name="Abd-Elsalam K.A."/>
            <person name="Aerts A.L."/>
            <person name="Bahkali A.H."/>
            <person name="Beenen H.G."/>
            <person name="Chettri P."/>
            <person name="Cox M.P."/>
            <person name="Datema E."/>
            <person name="de Vries R.P."/>
            <person name="Dhillon B."/>
            <person name="Ganley A.R."/>
            <person name="Griffiths S.A."/>
            <person name="Guo Y."/>
            <person name="Hamelin R.C."/>
            <person name="Henrissat B."/>
            <person name="Kabir M.S."/>
            <person name="Jashni M.K."/>
            <person name="Kema G."/>
            <person name="Klaubauf S."/>
            <person name="Lapidus A."/>
            <person name="Levasseur A."/>
            <person name="Lindquist E."/>
            <person name="Mehrabi R."/>
            <person name="Ohm R.A."/>
            <person name="Owen T.J."/>
            <person name="Salamov A."/>
            <person name="Schwelm A."/>
            <person name="Schijlen E."/>
            <person name="Sun H."/>
            <person name="van den Burg H.A."/>
            <person name="van Ham R.C.H.J."/>
            <person name="Zhang S."/>
            <person name="Goodwin S.B."/>
            <person name="Grigoriev I.V."/>
            <person name="Collemare J."/>
            <person name="Bradshaw R.E."/>
        </authorList>
    </citation>
    <scope>NUCLEOTIDE SEQUENCE [LARGE SCALE GENOMIC DNA]</scope>
    <source>
        <strain evidence="8">NZE10 / CBS 128990</strain>
    </source>
</reference>
<dbReference type="InterPro" id="IPR000172">
    <property type="entry name" value="GMC_OxRdtase_N"/>
</dbReference>
<evidence type="ECO:0000259" key="6">
    <source>
        <dbReference type="PROSITE" id="PS00624"/>
    </source>
</evidence>
<keyword evidence="2" id="KW-0325">Glycoprotein</keyword>
<feature type="chain" id="PRO_5004109515" description="Glucose-methanol-choline oxidoreductase N-terminal domain-containing protein" evidence="5">
    <location>
        <begin position="20"/>
        <end position="626"/>
    </location>
</feature>
<evidence type="ECO:0000256" key="3">
    <source>
        <dbReference type="PIRSR" id="PIRSR000137-1"/>
    </source>
</evidence>
<feature type="active site" description="Proton acceptor" evidence="3">
    <location>
        <position position="606"/>
    </location>
</feature>
<feature type="signal peptide" evidence="5">
    <location>
        <begin position="1"/>
        <end position="19"/>
    </location>
</feature>
<feature type="active site" description="Proton donor" evidence="3">
    <location>
        <position position="562"/>
    </location>
</feature>
<proteinExistence type="inferred from homology"/>
<dbReference type="InterPro" id="IPR036188">
    <property type="entry name" value="FAD/NAD-bd_sf"/>
</dbReference>
<dbReference type="PROSITE" id="PS00624">
    <property type="entry name" value="GMC_OXRED_2"/>
    <property type="match status" value="1"/>
</dbReference>
<dbReference type="eggNOG" id="KOG1238">
    <property type="taxonomic scope" value="Eukaryota"/>
</dbReference>
<evidence type="ECO:0000256" key="5">
    <source>
        <dbReference type="SAM" id="SignalP"/>
    </source>
</evidence>
<dbReference type="GO" id="GO:0016614">
    <property type="term" value="F:oxidoreductase activity, acting on CH-OH group of donors"/>
    <property type="evidence" value="ECO:0007669"/>
    <property type="project" value="InterPro"/>
</dbReference>
<dbReference type="PANTHER" id="PTHR11552:SF138">
    <property type="entry name" value="DEHYDROGENASE PKFF-RELATED"/>
    <property type="match status" value="1"/>
</dbReference>
<dbReference type="GO" id="GO:0050660">
    <property type="term" value="F:flavin adenine dinucleotide binding"/>
    <property type="evidence" value="ECO:0007669"/>
    <property type="project" value="InterPro"/>
</dbReference>
<evidence type="ECO:0000313" key="8">
    <source>
        <dbReference type="Proteomes" id="UP000016933"/>
    </source>
</evidence>
<dbReference type="HOGENOM" id="CLU_002865_6_3_1"/>
<feature type="binding site" evidence="4">
    <location>
        <begin position="561"/>
        <end position="562"/>
    </location>
    <ligand>
        <name>FAD</name>
        <dbReference type="ChEBI" id="CHEBI:57692"/>
    </ligand>
</feature>
<reference evidence="7 8" key="2">
    <citation type="journal article" date="2012" name="PLoS Pathog.">
        <title>Diverse lifestyles and strategies of plant pathogenesis encoded in the genomes of eighteen Dothideomycetes fungi.</title>
        <authorList>
            <person name="Ohm R.A."/>
            <person name="Feau N."/>
            <person name="Henrissat B."/>
            <person name="Schoch C.L."/>
            <person name="Horwitz B.A."/>
            <person name="Barry K.W."/>
            <person name="Condon B.J."/>
            <person name="Copeland A.C."/>
            <person name="Dhillon B."/>
            <person name="Glaser F."/>
            <person name="Hesse C.N."/>
            <person name="Kosti I."/>
            <person name="LaButti K."/>
            <person name="Lindquist E.A."/>
            <person name="Lucas S."/>
            <person name="Salamov A.A."/>
            <person name="Bradshaw R.E."/>
            <person name="Ciuffetti L."/>
            <person name="Hamelin R.C."/>
            <person name="Kema G.H.J."/>
            <person name="Lawrence C."/>
            <person name="Scott J.A."/>
            <person name="Spatafora J.W."/>
            <person name="Turgeon B.G."/>
            <person name="de Wit P.J.G.M."/>
            <person name="Zhong S."/>
            <person name="Goodwin S.B."/>
            <person name="Grigoriev I.V."/>
        </authorList>
    </citation>
    <scope>NUCLEOTIDE SEQUENCE [LARGE SCALE GENOMIC DNA]</scope>
    <source>
        <strain evidence="8">NZE10 / CBS 128990</strain>
    </source>
</reference>
<evidence type="ECO:0000256" key="2">
    <source>
        <dbReference type="ARBA" id="ARBA00023180"/>
    </source>
</evidence>
<protein>
    <recommendedName>
        <fullName evidence="6">Glucose-methanol-choline oxidoreductase N-terminal domain-containing protein</fullName>
    </recommendedName>
</protein>
<comment type="cofactor">
    <cofactor evidence="4">
        <name>FAD</name>
        <dbReference type="ChEBI" id="CHEBI:57692"/>
    </cofactor>
</comment>
<feature type="domain" description="Glucose-methanol-choline oxidoreductase N-terminal" evidence="6">
    <location>
        <begin position="334"/>
        <end position="348"/>
    </location>
</feature>
<dbReference type="Pfam" id="PF00732">
    <property type="entry name" value="GMC_oxred_N"/>
    <property type="match status" value="1"/>
</dbReference>
<dbReference type="Pfam" id="PF05199">
    <property type="entry name" value="GMC_oxred_C"/>
    <property type="match status" value="1"/>
</dbReference>
<dbReference type="Gene3D" id="3.30.560.10">
    <property type="entry name" value="Glucose Oxidase, domain 3"/>
    <property type="match status" value="1"/>
</dbReference>
<dbReference type="OMA" id="YQNWHAS"/>
<keyword evidence="4" id="KW-0274">FAD</keyword>
<accession>N1PPQ8</accession>
<keyword evidence="4" id="KW-0285">Flavoprotein</keyword>
<dbReference type="Proteomes" id="UP000016933">
    <property type="component" value="Unassembled WGS sequence"/>
</dbReference>
<dbReference type="EMBL" id="KB446538">
    <property type="protein sequence ID" value="EME44923.1"/>
    <property type="molecule type" value="Genomic_DNA"/>
</dbReference>
<dbReference type="SUPFAM" id="SSF54373">
    <property type="entry name" value="FAD-linked reductases, C-terminal domain"/>
    <property type="match status" value="1"/>
</dbReference>
<evidence type="ECO:0000256" key="1">
    <source>
        <dbReference type="ARBA" id="ARBA00010790"/>
    </source>
</evidence>
<dbReference type="PANTHER" id="PTHR11552">
    <property type="entry name" value="GLUCOSE-METHANOL-CHOLINE GMC OXIDOREDUCTASE"/>
    <property type="match status" value="1"/>
</dbReference>
<keyword evidence="5" id="KW-0732">Signal</keyword>
<organism evidence="7 8">
    <name type="scientific">Dothistroma septosporum (strain NZE10 / CBS 128990)</name>
    <name type="common">Red band needle blight fungus</name>
    <name type="synonym">Mycosphaerella pini</name>
    <dbReference type="NCBI Taxonomy" id="675120"/>
    <lineage>
        <taxon>Eukaryota</taxon>
        <taxon>Fungi</taxon>
        <taxon>Dikarya</taxon>
        <taxon>Ascomycota</taxon>
        <taxon>Pezizomycotina</taxon>
        <taxon>Dothideomycetes</taxon>
        <taxon>Dothideomycetidae</taxon>
        <taxon>Mycosphaerellales</taxon>
        <taxon>Mycosphaerellaceae</taxon>
        <taxon>Dothistroma</taxon>
    </lineage>
</organism>
<dbReference type="AlphaFoldDB" id="N1PPQ8"/>
<sequence length="626" mass="67948">MRHVYLPLAIATHLACVHSTADYQASQEGVRFGYVPGNDFGIALNATYDYVIVGGGTAGLAVAYRLAEDGTKRVAVVEAGGFYEKENGNTSVVPAYCTQYGDTTEMSVNQFPLVDWGFLTEPEEGLGGRRLHYGRGKTLGGSSAQNAMIYNRGTIGSYQTWANEVGDDSWTFENLLPYFSRGIKYSPPNAELRAANASVPAPANPDAYNATGGPLQVSHPNYAQVFSSYVDLAMGQSGIPVQQDFSSGHLLGRQYAPLTISYPEEERSSSEASYLRAALRSGRTNLEVYTHTLAKRVVFDNNKSATGVEVETASFGNNATFILNARKEVILSAGAFQSPQMLMVSGIGPRQQLEHLNITVLADRPGVGTNLWDHLDFAPVYYTDLRNGDGAATDPATRGPIEEEYKANRTGQLTNAGVDYIGWEKLPSPYRQALSASALQDLSQFPADWPEIEYEITGASLAGTDPSKRYGTILAIPVSPLSRGWVNITSKDTNVLPLINPNQLSHPTDRELAVQAFKRARSFFEAPAIQPILIEEYMPGKNVTSDEAILEYIEKTAYQNWHASCTCRMGKVEDPMAVVDSKARVIGVSRLRVVDASAFALLPPGHPESTVYVVAEKIAADILADA</sequence>
<gene>
    <name evidence="7" type="ORF">DOTSEDRAFT_87417</name>
</gene>
<dbReference type="OrthoDB" id="269227at2759"/>
<dbReference type="SUPFAM" id="SSF51905">
    <property type="entry name" value="FAD/NAD(P)-binding domain"/>
    <property type="match status" value="1"/>
</dbReference>